<protein>
    <submittedName>
        <fullName evidence="6">LysR family transcriptional regulator</fullName>
    </submittedName>
</protein>
<dbReference type="InterPro" id="IPR005119">
    <property type="entry name" value="LysR_subst-bd"/>
</dbReference>
<organism evidence="6 7">
    <name type="scientific">Heyndrickxia acidicola</name>
    <dbReference type="NCBI Taxonomy" id="209389"/>
    <lineage>
        <taxon>Bacteria</taxon>
        <taxon>Bacillati</taxon>
        <taxon>Bacillota</taxon>
        <taxon>Bacilli</taxon>
        <taxon>Bacillales</taxon>
        <taxon>Bacillaceae</taxon>
        <taxon>Heyndrickxia</taxon>
    </lineage>
</organism>
<dbReference type="Pfam" id="PF03466">
    <property type="entry name" value="LysR_substrate"/>
    <property type="match status" value="1"/>
</dbReference>
<evidence type="ECO:0000313" key="6">
    <source>
        <dbReference type="EMBL" id="MED1201505.1"/>
    </source>
</evidence>
<sequence length="301" mass="33986">MELLQLKYFQVVARLEHMTRASEELNIAQPSLSKTISRLEEDLGVPLFDREGRQIKLNHYGKAFLRRVDRVFMEITEGKQELQSLSGLHQGTVQLAISIPSILPELVSSFLIEHSNVYFQQLIAGNSSMASLIERGDIHMGISSTPIEGTDIEWTPLLTEEVFLMVPNNHPLAKKKSIDLIEAKDESFISTNTGIGVRNVTDAYCREAGFIPKIAFEGDETLLIARLVQKGLGVAFVPALTWFISPHQSVSLLRIKNPVFQRTIGIARSKRRHASYAADCFFQHVVSYFEKISFKLEKHFT</sequence>
<evidence type="ECO:0000259" key="5">
    <source>
        <dbReference type="PROSITE" id="PS50931"/>
    </source>
</evidence>
<evidence type="ECO:0000256" key="1">
    <source>
        <dbReference type="ARBA" id="ARBA00009437"/>
    </source>
</evidence>
<keyword evidence="3" id="KW-0238">DNA-binding</keyword>
<dbReference type="Pfam" id="PF00126">
    <property type="entry name" value="HTH_1"/>
    <property type="match status" value="1"/>
</dbReference>
<dbReference type="EMBL" id="JARMAB010000001">
    <property type="protein sequence ID" value="MED1201505.1"/>
    <property type="molecule type" value="Genomic_DNA"/>
</dbReference>
<keyword evidence="4" id="KW-0804">Transcription</keyword>
<dbReference type="InterPro" id="IPR050950">
    <property type="entry name" value="HTH-type_LysR_regulators"/>
</dbReference>
<reference evidence="6 7" key="1">
    <citation type="submission" date="2023-03" db="EMBL/GenBank/DDBJ databases">
        <title>Bacillus Genome Sequencing.</title>
        <authorList>
            <person name="Dunlap C."/>
        </authorList>
    </citation>
    <scope>NUCLEOTIDE SEQUENCE [LARGE SCALE GENOMIC DNA]</scope>
    <source>
        <strain evidence="6 7">B-23453</strain>
    </source>
</reference>
<gene>
    <name evidence="6" type="ORF">P4T90_00200</name>
</gene>
<dbReference type="PANTHER" id="PTHR30419:SF28">
    <property type="entry name" value="HTH-TYPE TRANSCRIPTIONAL REGULATOR BSDA"/>
    <property type="match status" value="1"/>
</dbReference>
<dbReference type="PRINTS" id="PR00039">
    <property type="entry name" value="HTHLYSR"/>
</dbReference>
<comment type="caution">
    <text evidence="6">The sequence shown here is derived from an EMBL/GenBank/DDBJ whole genome shotgun (WGS) entry which is preliminary data.</text>
</comment>
<dbReference type="SUPFAM" id="SSF53850">
    <property type="entry name" value="Periplasmic binding protein-like II"/>
    <property type="match status" value="1"/>
</dbReference>
<evidence type="ECO:0000256" key="2">
    <source>
        <dbReference type="ARBA" id="ARBA00023015"/>
    </source>
</evidence>
<comment type="similarity">
    <text evidence="1">Belongs to the LysR transcriptional regulatory family.</text>
</comment>
<evidence type="ECO:0000313" key="7">
    <source>
        <dbReference type="Proteomes" id="UP001341444"/>
    </source>
</evidence>
<dbReference type="Proteomes" id="UP001341444">
    <property type="component" value="Unassembled WGS sequence"/>
</dbReference>
<dbReference type="PROSITE" id="PS50931">
    <property type="entry name" value="HTH_LYSR"/>
    <property type="match status" value="1"/>
</dbReference>
<dbReference type="InterPro" id="IPR036390">
    <property type="entry name" value="WH_DNA-bd_sf"/>
</dbReference>
<dbReference type="RefSeq" id="WP_066266647.1">
    <property type="nucleotide sequence ID" value="NZ_JARMAB010000001.1"/>
</dbReference>
<keyword evidence="2" id="KW-0805">Transcription regulation</keyword>
<dbReference type="PANTHER" id="PTHR30419">
    <property type="entry name" value="HTH-TYPE TRANSCRIPTIONAL REGULATOR YBHD"/>
    <property type="match status" value="1"/>
</dbReference>
<evidence type="ECO:0000256" key="3">
    <source>
        <dbReference type="ARBA" id="ARBA00023125"/>
    </source>
</evidence>
<evidence type="ECO:0000256" key="4">
    <source>
        <dbReference type="ARBA" id="ARBA00023163"/>
    </source>
</evidence>
<keyword evidence="7" id="KW-1185">Reference proteome</keyword>
<dbReference type="Gene3D" id="3.40.190.290">
    <property type="match status" value="1"/>
</dbReference>
<dbReference type="InterPro" id="IPR036388">
    <property type="entry name" value="WH-like_DNA-bd_sf"/>
</dbReference>
<dbReference type="SUPFAM" id="SSF46785">
    <property type="entry name" value="Winged helix' DNA-binding domain"/>
    <property type="match status" value="1"/>
</dbReference>
<proteinExistence type="inferred from homology"/>
<feature type="domain" description="HTH lysR-type" evidence="5">
    <location>
        <begin position="1"/>
        <end position="58"/>
    </location>
</feature>
<dbReference type="Gene3D" id="1.10.10.10">
    <property type="entry name" value="Winged helix-like DNA-binding domain superfamily/Winged helix DNA-binding domain"/>
    <property type="match status" value="1"/>
</dbReference>
<accession>A0ABU6MA04</accession>
<name>A0ABU6MA04_9BACI</name>
<dbReference type="InterPro" id="IPR000847">
    <property type="entry name" value="LysR_HTH_N"/>
</dbReference>